<dbReference type="HOGENOM" id="CLU_146315_0_0_1"/>
<organism evidence="1">
    <name type="scientific">Oryza barthii</name>
    <dbReference type="NCBI Taxonomy" id="65489"/>
    <lineage>
        <taxon>Eukaryota</taxon>
        <taxon>Viridiplantae</taxon>
        <taxon>Streptophyta</taxon>
        <taxon>Embryophyta</taxon>
        <taxon>Tracheophyta</taxon>
        <taxon>Spermatophyta</taxon>
        <taxon>Magnoliopsida</taxon>
        <taxon>Liliopsida</taxon>
        <taxon>Poales</taxon>
        <taxon>Poaceae</taxon>
        <taxon>BOP clade</taxon>
        <taxon>Oryzoideae</taxon>
        <taxon>Oryzeae</taxon>
        <taxon>Oryzinae</taxon>
        <taxon>Oryza</taxon>
    </lineage>
</organism>
<dbReference type="Proteomes" id="UP000026960">
    <property type="component" value="Chromosome 2"/>
</dbReference>
<reference evidence="1" key="2">
    <citation type="submission" date="2015-03" db="UniProtKB">
        <authorList>
            <consortium name="EnsemblPlants"/>
        </authorList>
    </citation>
    <scope>IDENTIFICATION</scope>
</reference>
<accession>A0A0D3F9G1</accession>
<proteinExistence type="predicted"/>
<evidence type="ECO:0000313" key="1">
    <source>
        <dbReference type="EnsemblPlants" id="OBART02G29460.1"/>
    </source>
</evidence>
<dbReference type="EnsemblPlants" id="OBART02G29460.1">
    <property type="protein sequence ID" value="OBART02G29460.1"/>
    <property type="gene ID" value="OBART02G29460"/>
</dbReference>
<protein>
    <submittedName>
        <fullName evidence="1">Uncharacterized protein</fullName>
    </submittedName>
</protein>
<keyword evidence="2" id="KW-1185">Reference proteome</keyword>
<dbReference type="Gramene" id="OBART02G29460.1">
    <property type="protein sequence ID" value="OBART02G29460.1"/>
    <property type="gene ID" value="OBART02G29460"/>
</dbReference>
<dbReference type="AlphaFoldDB" id="A0A0D3F9G1"/>
<name>A0A0D3F9G1_9ORYZ</name>
<evidence type="ECO:0000313" key="2">
    <source>
        <dbReference type="Proteomes" id="UP000026960"/>
    </source>
</evidence>
<reference evidence="1" key="1">
    <citation type="journal article" date="2009" name="Rice">
        <title>De Novo Next Generation Sequencing of Plant Genomes.</title>
        <authorList>
            <person name="Rounsley S."/>
            <person name="Marri P.R."/>
            <person name="Yu Y."/>
            <person name="He R."/>
            <person name="Sisneros N."/>
            <person name="Goicoechea J.L."/>
            <person name="Lee S.J."/>
            <person name="Angelova A."/>
            <person name="Kudrna D."/>
            <person name="Luo M."/>
            <person name="Affourtit J."/>
            <person name="Desany B."/>
            <person name="Knight J."/>
            <person name="Niazi F."/>
            <person name="Egholm M."/>
            <person name="Wing R.A."/>
        </authorList>
    </citation>
    <scope>NUCLEOTIDE SEQUENCE [LARGE SCALE GENOMIC DNA]</scope>
    <source>
        <strain evidence="1">cv. IRGC 105608</strain>
    </source>
</reference>
<dbReference type="PaxDb" id="65489-OBART02G29460.1"/>
<sequence length="150" mass="16775">MEARKCGVGVVSTYALPHEYKMRCNECLEWIARGGRCNAMQSCQCANGNGNQQAAVTLMKGVQNEFIEPPLAFGRVNSVNIAISNLKSSDETPYCQAWVHGSAAMMWSVRNPESKEDRVDATNTRGHHAIHLNSQQHFVTMKYMHLFSLQ</sequence>